<gene>
    <name evidence="1" type="ORF">FRX31_007844</name>
</gene>
<comment type="caution">
    <text evidence="1">The sequence shown here is derived from an EMBL/GenBank/DDBJ whole genome shotgun (WGS) entry which is preliminary data.</text>
</comment>
<name>A0A7J6X1B3_THATH</name>
<sequence>MCGGKTVSQQLREHLENNIIDTEDMSYTVQDVAELATKWLIFHTNKEYKKVENPPPVIGEMPSKQDADKYKEWKDKNPEYKSWEKKYNRWFQQYKCTASFIFGLQAKTPKVYVVSSKYEVPVDISKNFSLDQYITGITRAEVELVGNQTSFLHIHVLGSSRPLVRSYIEKSEYFKRVVVEKSGENGHREITSSQRQSGELFLLIIYRGK</sequence>
<keyword evidence="2" id="KW-1185">Reference proteome</keyword>
<dbReference type="Proteomes" id="UP000554482">
    <property type="component" value="Unassembled WGS sequence"/>
</dbReference>
<organism evidence="1 2">
    <name type="scientific">Thalictrum thalictroides</name>
    <name type="common">Rue-anemone</name>
    <name type="synonym">Anemone thalictroides</name>
    <dbReference type="NCBI Taxonomy" id="46969"/>
    <lineage>
        <taxon>Eukaryota</taxon>
        <taxon>Viridiplantae</taxon>
        <taxon>Streptophyta</taxon>
        <taxon>Embryophyta</taxon>
        <taxon>Tracheophyta</taxon>
        <taxon>Spermatophyta</taxon>
        <taxon>Magnoliopsida</taxon>
        <taxon>Ranunculales</taxon>
        <taxon>Ranunculaceae</taxon>
        <taxon>Thalictroideae</taxon>
        <taxon>Thalictrum</taxon>
    </lineage>
</organism>
<evidence type="ECO:0000313" key="2">
    <source>
        <dbReference type="Proteomes" id="UP000554482"/>
    </source>
</evidence>
<protein>
    <submittedName>
        <fullName evidence="1">Uncharacterized protein</fullName>
    </submittedName>
</protein>
<evidence type="ECO:0000313" key="1">
    <source>
        <dbReference type="EMBL" id="KAF5202568.1"/>
    </source>
</evidence>
<reference evidence="1 2" key="1">
    <citation type="submission" date="2020-06" db="EMBL/GenBank/DDBJ databases">
        <title>Transcriptomic and genomic resources for Thalictrum thalictroides and T. hernandezii: Facilitating candidate gene discovery in an emerging model plant lineage.</title>
        <authorList>
            <person name="Arias T."/>
            <person name="Riano-Pachon D.M."/>
            <person name="Di Stilio V.S."/>
        </authorList>
    </citation>
    <scope>NUCLEOTIDE SEQUENCE [LARGE SCALE GENOMIC DNA]</scope>
    <source>
        <strain evidence="2">cv. WT478/WT964</strain>
        <tissue evidence="1">Leaves</tissue>
    </source>
</reference>
<proteinExistence type="predicted"/>
<dbReference type="AlphaFoldDB" id="A0A7J6X1B3"/>
<dbReference type="EMBL" id="JABWDY010007913">
    <property type="protein sequence ID" value="KAF5202568.1"/>
    <property type="molecule type" value="Genomic_DNA"/>
</dbReference>
<accession>A0A7J6X1B3</accession>